<dbReference type="EMBL" id="BSYO01000001">
    <property type="protein sequence ID" value="GMG99971.1"/>
    <property type="molecule type" value="Genomic_DNA"/>
</dbReference>
<dbReference type="InterPro" id="IPR045279">
    <property type="entry name" value="ARR-like"/>
</dbReference>
<dbReference type="AlphaFoldDB" id="A0AAD3RWB7"/>
<keyword evidence="4" id="KW-0597">Phosphoprotein</keyword>
<dbReference type="PANTHER" id="PTHR43874:SF215">
    <property type="entry name" value="RESPONSE REGULATOR, PUTATIVE-RELATED"/>
    <property type="match status" value="1"/>
</dbReference>
<dbReference type="Gene3D" id="3.40.50.2300">
    <property type="match status" value="1"/>
</dbReference>
<name>A0AAD3RWB7_NEPGR</name>
<evidence type="ECO:0000256" key="3">
    <source>
        <dbReference type="ARBA" id="ARBA00023163"/>
    </source>
</evidence>
<dbReference type="GO" id="GO:0009736">
    <property type="term" value="P:cytokinin-activated signaling pathway"/>
    <property type="evidence" value="ECO:0007669"/>
    <property type="project" value="InterPro"/>
</dbReference>
<dbReference type="GO" id="GO:0000160">
    <property type="term" value="P:phosphorelay signal transduction system"/>
    <property type="evidence" value="ECO:0007669"/>
    <property type="project" value="UniProtKB-KW"/>
</dbReference>
<dbReference type="Proteomes" id="UP001279734">
    <property type="component" value="Unassembled WGS sequence"/>
</dbReference>
<keyword evidence="1" id="KW-0902">Two-component regulatory system</keyword>
<feature type="modified residue" description="4-aspartylphosphate" evidence="4">
    <location>
        <position position="103"/>
    </location>
</feature>
<evidence type="ECO:0000313" key="6">
    <source>
        <dbReference type="EMBL" id="GMG99971.1"/>
    </source>
</evidence>
<dbReference type="Pfam" id="PF00072">
    <property type="entry name" value="Response_reg"/>
    <property type="match status" value="1"/>
</dbReference>
<evidence type="ECO:0000256" key="1">
    <source>
        <dbReference type="ARBA" id="ARBA00023012"/>
    </source>
</evidence>
<evidence type="ECO:0000313" key="7">
    <source>
        <dbReference type="Proteomes" id="UP001279734"/>
    </source>
</evidence>
<evidence type="ECO:0000256" key="2">
    <source>
        <dbReference type="ARBA" id="ARBA00023015"/>
    </source>
</evidence>
<organism evidence="6 7">
    <name type="scientific">Nepenthes gracilis</name>
    <name type="common">Slender pitcher plant</name>
    <dbReference type="NCBI Taxonomy" id="150966"/>
    <lineage>
        <taxon>Eukaryota</taxon>
        <taxon>Viridiplantae</taxon>
        <taxon>Streptophyta</taxon>
        <taxon>Embryophyta</taxon>
        <taxon>Tracheophyta</taxon>
        <taxon>Spermatophyta</taxon>
        <taxon>Magnoliopsida</taxon>
        <taxon>eudicotyledons</taxon>
        <taxon>Gunneridae</taxon>
        <taxon>Pentapetalae</taxon>
        <taxon>Caryophyllales</taxon>
        <taxon>Nepenthaceae</taxon>
        <taxon>Nepenthes</taxon>
    </lineage>
</organism>
<protein>
    <recommendedName>
        <fullName evidence="5">Response regulatory domain-containing protein</fullName>
    </recommendedName>
</protein>
<evidence type="ECO:0000256" key="4">
    <source>
        <dbReference type="PROSITE-ProRule" id="PRU00169"/>
    </source>
</evidence>
<keyword evidence="3" id="KW-0804">Transcription</keyword>
<reference evidence="6" key="1">
    <citation type="submission" date="2023-05" db="EMBL/GenBank/DDBJ databases">
        <title>Nepenthes gracilis genome sequencing.</title>
        <authorList>
            <person name="Fukushima K."/>
        </authorList>
    </citation>
    <scope>NUCLEOTIDE SEQUENCE</scope>
    <source>
        <strain evidence="6">SING2019-196</strain>
    </source>
</reference>
<feature type="domain" description="Response regulatory" evidence="5">
    <location>
        <begin position="25"/>
        <end position="152"/>
    </location>
</feature>
<evidence type="ECO:0000259" key="5">
    <source>
        <dbReference type="PROSITE" id="PS50110"/>
    </source>
</evidence>
<gene>
    <name evidence="6" type="ORF">Nepgr_001811</name>
</gene>
<dbReference type="PANTHER" id="PTHR43874">
    <property type="entry name" value="TWO-COMPONENT RESPONSE REGULATOR"/>
    <property type="match status" value="1"/>
</dbReference>
<dbReference type="PROSITE" id="PS50110">
    <property type="entry name" value="RESPONSE_REGULATORY"/>
    <property type="match status" value="1"/>
</dbReference>
<accession>A0AAD3RWB7</accession>
<dbReference type="InterPro" id="IPR001789">
    <property type="entry name" value="Sig_transdc_resp-reg_receiver"/>
</dbReference>
<proteinExistence type="predicted"/>
<dbReference type="SUPFAM" id="SSF52172">
    <property type="entry name" value="CheY-like"/>
    <property type="match status" value="1"/>
</dbReference>
<sequence length="152" mass="16995">MSERPLVAEVKAKARDSELFPVGLRVLAVDDDAVCLEFLTALLEKCHYRSLIIRLPRQLVANLLEIFSQSYIIFKVVTATTKAAEVLNILQQNANNFDIIIMDVDMIDEDGFTLLEIIDLEMGILIIMVSENGDKDTVTKGIMSGVCDFLIM</sequence>
<dbReference type="InterPro" id="IPR011006">
    <property type="entry name" value="CheY-like_superfamily"/>
</dbReference>
<keyword evidence="2" id="KW-0805">Transcription regulation</keyword>
<keyword evidence="7" id="KW-1185">Reference proteome</keyword>
<comment type="caution">
    <text evidence="6">The sequence shown here is derived from an EMBL/GenBank/DDBJ whole genome shotgun (WGS) entry which is preliminary data.</text>
</comment>